<reference evidence="1" key="1">
    <citation type="journal article" date="2020" name="Nature">
        <title>Giant virus diversity and host interactions through global metagenomics.</title>
        <authorList>
            <person name="Schulz F."/>
            <person name="Roux S."/>
            <person name="Paez-Espino D."/>
            <person name="Jungbluth S."/>
            <person name="Walsh D.A."/>
            <person name="Denef V.J."/>
            <person name="McMahon K.D."/>
            <person name="Konstantinidis K.T."/>
            <person name="Eloe-Fadrosh E.A."/>
            <person name="Kyrpides N.C."/>
            <person name="Woyke T."/>
        </authorList>
    </citation>
    <scope>NUCLEOTIDE SEQUENCE</scope>
    <source>
        <strain evidence="1">GVMAG-M-3300023179-114</strain>
    </source>
</reference>
<organism evidence="1">
    <name type="scientific">viral metagenome</name>
    <dbReference type="NCBI Taxonomy" id="1070528"/>
    <lineage>
        <taxon>unclassified sequences</taxon>
        <taxon>metagenomes</taxon>
        <taxon>organismal metagenomes</taxon>
    </lineage>
</organism>
<name>A0A6C0E2R9_9ZZZZ</name>
<accession>A0A6C0E2R9</accession>
<evidence type="ECO:0000313" key="1">
    <source>
        <dbReference type="EMBL" id="QHT22911.1"/>
    </source>
</evidence>
<sequence>MTTNPSQIGSSLGKRKFGEAFNDEEIDDARYGNHISFDYFEKGGIGHGVYQEEPLTCDPELNKRIHETYLWCLEYLKTKQTNRDN</sequence>
<protein>
    <submittedName>
        <fullName evidence="1">Uncharacterized protein</fullName>
    </submittedName>
</protein>
<dbReference type="EMBL" id="MN739721">
    <property type="protein sequence ID" value="QHT22911.1"/>
    <property type="molecule type" value="Genomic_DNA"/>
</dbReference>
<proteinExistence type="predicted"/>
<dbReference type="AlphaFoldDB" id="A0A6C0E2R9"/>